<organism evidence="3 4">
    <name type="scientific">Bemisia tabaci</name>
    <name type="common">Sweetpotato whitefly</name>
    <name type="synonym">Aleurodes tabaci</name>
    <dbReference type="NCBI Taxonomy" id="7038"/>
    <lineage>
        <taxon>Eukaryota</taxon>
        <taxon>Metazoa</taxon>
        <taxon>Ecdysozoa</taxon>
        <taxon>Arthropoda</taxon>
        <taxon>Hexapoda</taxon>
        <taxon>Insecta</taxon>
        <taxon>Pterygota</taxon>
        <taxon>Neoptera</taxon>
        <taxon>Paraneoptera</taxon>
        <taxon>Hemiptera</taxon>
        <taxon>Sternorrhyncha</taxon>
        <taxon>Aleyrodoidea</taxon>
        <taxon>Aleyrodidae</taxon>
        <taxon>Aleyrodinae</taxon>
        <taxon>Bemisia</taxon>
    </lineage>
</organism>
<feature type="compositionally biased region" description="Basic and acidic residues" evidence="1">
    <location>
        <begin position="273"/>
        <end position="301"/>
    </location>
</feature>
<keyword evidence="2" id="KW-0732">Signal</keyword>
<keyword evidence="4" id="KW-1185">Reference proteome</keyword>
<evidence type="ECO:0000256" key="1">
    <source>
        <dbReference type="SAM" id="MobiDB-lite"/>
    </source>
</evidence>
<evidence type="ECO:0000313" key="3">
    <source>
        <dbReference type="EMBL" id="CAH0383023.1"/>
    </source>
</evidence>
<feature type="region of interest" description="Disordered" evidence="1">
    <location>
        <begin position="251"/>
        <end position="340"/>
    </location>
</feature>
<name>A0A9P0A379_BEMTA</name>
<proteinExistence type="predicted"/>
<protein>
    <submittedName>
        <fullName evidence="3">Uncharacterized protein</fullName>
    </submittedName>
</protein>
<dbReference type="AlphaFoldDB" id="A0A9P0A379"/>
<dbReference type="EMBL" id="OU963871">
    <property type="protein sequence ID" value="CAH0383023.1"/>
    <property type="molecule type" value="Genomic_DNA"/>
</dbReference>
<dbReference type="Proteomes" id="UP001152759">
    <property type="component" value="Chromosome 10"/>
</dbReference>
<reference evidence="3" key="1">
    <citation type="submission" date="2021-12" db="EMBL/GenBank/DDBJ databases">
        <authorList>
            <person name="King R."/>
        </authorList>
    </citation>
    <scope>NUCLEOTIDE SEQUENCE</scope>
</reference>
<feature type="compositionally biased region" description="Low complexity" evidence="1">
    <location>
        <begin position="303"/>
        <end position="319"/>
    </location>
</feature>
<sequence length="340" mass="37771">MSVLSNLIIGSLLFVGPVVCPFWSNSKDSKNLFAEPAATNFPEPKTAAECNEKCQTHGGIVFRGGGLPPVPMKTGHFKESDNEGHVCNCVFSGGLYHAIRTAGGNETDFRDHQHSRKEATRWLQRNGFRVQIVSFHESVPSKSIEEDSELTKGNCTAICIGTMGVINFGREYEPDGKFVVRSIAMGGYRHPKSGRCKCFCDSIVSSKVQMALDKREFNRLFEKGGSASCEWLKKQQADFPFLVIYCPDDEPSKHTEDKSSKMGLKALKRSPVIRREEEQPSSPKREPRRDRLPPPGRERRGSRSPSPGREQRGSRSPSPGKKEKGSRSPSPSKARRGTDQ</sequence>
<feature type="compositionally biased region" description="Basic and acidic residues" evidence="1">
    <location>
        <begin position="251"/>
        <end position="260"/>
    </location>
</feature>
<evidence type="ECO:0000313" key="4">
    <source>
        <dbReference type="Proteomes" id="UP001152759"/>
    </source>
</evidence>
<dbReference type="KEGG" id="btab:109044687"/>
<feature type="signal peptide" evidence="2">
    <location>
        <begin position="1"/>
        <end position="20"/>
    </location>
</feature>
<gene>
    <name evidence="3" type="ORF">BEMITA_LOCUS2508</name>
</gene>
<accession>A0A9P0A379</accession>
<feature type="chain" id="PRO_5040463471" evidence="2">
    <location>
        <begin position="21"/>
        <end position="340"/>
    </location>
</feature>
<evidence type="ECO:0000256" key="2">
    <source>
        <dbReference type="SAM" id="SignalP"/>
    </source>
</evidence>